<dbReference type="Pfam" id="PF00314">
    <property type="entry name" value="Thaumatin"/>
    <property type="match status" value="1"/>
</dbReference>
<dbReference type="SMART" id="SM00205">
    <property type="entry name" value="THN"/>
    <property type="match status" value="1"/>
</dbReference>
<keyword evidence="3" id="KW-1185">Reference proteome</keyword>
<sequence>CPYTVWPGILSGGGSRPASTGYVLRSGASTVLNIPTPWTGRFWARTQCTNNGGRLVCATEDCASGQVGCNGAGAIPPVTLAEFTLGGDGGKDFYDISLVDGFNLPMSITPRGRLGCAVSSCPANVNSVCPSEFSIKNGRGTIAFKEGWCSNLRGLDSRLSKDLLSDLQKLHCKVIANQS</sequence>
<keyword evidence="1" id="KW-1015">Disulfide bond</keyword>
<evidence type="ECO:0008006" key="4">
    <source>
        <dbReference type="Google" id="ProtNLM"/>
    </source>
</evidence>
<dbReference type="Gene3D" id="2.60.110.10">
    <property type="entry name" value="Thaumatin"/>
    <property type="match status" value="1"/>
</dbReference>
<dbReference type="EMBL" id="JACGCM010000719">
    <property type="protein sequence ID" value="KAF6167720.1"/>
    <property type="molecule type" value="Genomic_DNA"/>
</dbReference>
<comment type="caution">
    <text evidence="2">The sequence shown here is derived from an EMBL/GenBank/DDBJ whole genome shotgun (WGS) entry which is preliminary data.</text>
</comment>
<dbReference type="AlphaFoldDB" id="A0A7J7NL22"/>
<dbReference type="Proteomes" id="UP000541444">
    <property type="component" value="Unassembled WGS sequence"/>
</dbReference>
<dbReference type="PANTHER" id="PTHR31048">
    <property type="entry name" value="OS03G0233200 PROTEIN"/>
    <property type="match status" value="1"/>
</dbReference>
<accession>A0A7J7NL22</accession>
<evidence type="ECO:0000313" key="3">
    <source>
        <dbReference type="Proteomes" id="UP000541444"/>
    </source>
</evidence>
<dbReference type="SUPFAM" id="SSF49870">
    <property type="entry name" value="Osmotin, thaumatin-like protein"/>
    <property type="match status" value="1"/>
</dbReference>
<dbReference type="OrthoDB" id="1894703at2759"/>
<reference evidence="2 3" key="1">
    <citation type="journal article" date="2020" name="IScience">
        <title>Genome Sequencing of the Endangered Kingdonia uniflora (Circaeasteraceae, Ranunculales) Reveals Potential Mechanisms of Evolutionary Specialization.</title>
        <authorList>
            <person name="Sun Y."/>
            <person name="Deng T."/>
            <person name="Zhang A."/>
            <person name="Moore M.J."/>
            <person name="Landis J.B."/>
            <person name="Lin N."/>
            <person name="Zhang H."/>
            <person name="Zhang X."/>
            <person name="Huang J."/>
            <person name="Zhang X."/>
            <person name="Sun H."/>
            <person name="Wang H."/>
        </authorList>
    </citation>
    <scope>NUCLEOTIDE SEQUENCE [LARGE SCALE GENOMIC DNA]</scope>
    <source>
        <strain evidence="2">TB1705</strain>
        <tissue evidence="2">Leaf</tissue>
    </source>
</reference>
<proteinExistence type="predicted"/>
<dbReference type="InterPro" id="IPR001938">
    <property type="entry name" value="Thaumatin"/>
</dbReference>
<dbReference type="PRINTS" id="PR00347">
    <property type="entry name" value="THAUMATIN"/>
</dbReference>
<dbReference type="PIRSF" id="PIRSF002703">
    <property type="entry name" value="Thaumatin"/>
    <property type="match status" value="1"/>
</dbReference>
<organism evidence="2 3">
    <name type="scientific">Kingdonia uniflora</name>
    <dbReference type="NCBI Taxonomy" id="39325"/>
    <lineage>
        <taxon>Eukaryota</taxon>
        <taxon>Viridiplantae</taxon>
        <taxon>Streptophyta</taxon>
        <taxon>Embryophyta</taxon>
        <taxon>Tracheophyta</taxon>
        <taxon>Spermatophyta</taxon>
        <taxon>Magnoliopsida</taxon>
        <taxon>Ranunculales</taxon>
        <taxon>Circaeasteraceae</taxon>
        <taxon>Kingdonia</taxon>
    </lineage>
</organism>
<name>A0A7J7NL22_9MAGN</name>
<gene>
    <name evidence="2" type="ORF">GIB67_017215</name>
</gene>
<evidence type="ECO:0000313" key="2">
    <source>
        <dbReference type="EMBL" id="KAF6167720.1"/>
    </source>
</evidence>
<protein>
    <recommendedName>
        <fullName evidence="4">Thaumatin-like protein</fullName>
    </recommendedName>
</protein>
<feature type="non-terminal residue" evidence="2">
    <location>
        <position position="1"/>
    </location>
</feature>
<dbReference type="InterPro" id="IPR037176">
    <property type="entry name" value="Osmotin/thaumatin-like_sf"/>
</dbReference>
<feature type="disulfide bond" evidence="1">
    <location>
        <begin position="62"/>
        <end position="69"/>
    </location>
</feature>
<feature type="disulfide bond" evidence="1">
    <location>
        <begin position="48"/>
        <end position="57"/>
    </location>
</feature>
<dbReference type="PROSITE" id="PS51367">
    <property type="entry name" value="THAUMATIN_2"/>
    <property type="match status" value="1"/>
</dbReference>
<evidence type="ECO:0000256" key="1">
    <source>
        <dbReference type="PIRSR" id="PIRSR002703-1"/>
    </source>
</evidence>